<sequence length="1126" mass="119818">MVVARGGKYASLALVAGLHGLASATPISQVPLQVGGGAPGNLVLLPSTAHSSVAAAAHSGDTYIPERTYVGYFDPAKCYGQEPAQQYFQPLRAAQEHLCSGAWSGNFLNWATAQRLDVVRSALTGGDRYIDTAGTTVLQKARNTEADGSFPDRHLSTALAGGATPFSGLSLSFRIAGQDRSLLFSRSPTFAGEPQDYLAGTVVQATETYRLPVRVQVCVAGLLERNCHRYGGHSKPEGLLQQYASRLQVSVLGRADSDGTSNVVLRARHKFIGPQLGDGADNPQAEWSSRSGIFLANPDRDASGRSGVIDYLNRFDEAQLRRGDDLGESLHAATRYLRNQGSLAAPADAGAVRVFPAVAPWGDPISHACQRNSVLGLGGAGEARIGESLPRLAGKDLAVDMAQAGRRVAAMEGSGADDATLDFAGLAYDAHTRDLRPDLPGRQTLSTYWLPHESAGQGSALWLATKYGGFFVPKGYSDARDAPLPAAWWHDAAISLAVRPDNLLDATEPARWRDELQRAFARTAESGAGAFSQFIAGGRSDEVFSTTWNPARWSGDLLLWQGSSAKPVWSAAQRLDELDEARLGGRNIFTVRTPDGSGIARQGLAFAWSALDDRQREALAAEGNDGERLVDYLRGSRLEERDSAASPRPYRQRGSRLGDIVHSRPAYSWHDAQPYAALPQPLANGQTLGSAYRDFLDNATYRQRAPLVVVGANDGMLHGFDARDGRELFAYVPAAVFAHLRELAAPGYVHRYFVDGSPSIGNAWIEGRWRTLLVGTPGAGGNSVFALDISDPQRMQPGSVLWEFSHPELGYSLGRPALLALASGRFVVALSSGARDPQGKDGELWLLDAADGRPLKRVRLPGAGDLGPVTAISSTGDVTADRLYLGDSRGNLWRVDLAGDDGQDSAIPASLAGGALFKAVDAKGVAQVISAPVAAARDGSGAVRVMFGTGRYYRVGDNLPAEPEKVESLYGVLDDGTATVGRTRLSAQSLDVGSLARSADSPGDGSRGWYLDLPADGTRVIERAQLRADRFVLFNLMTPGDDPCDDPLRYGSVALDIASGGDPGTALPVVSAAGNVVFGRPGGLLVRPGEGESGVRLTTLDEDGRPRSRDLDWPGDSGRKAWQELR</sequence>
<comment type="similarity">
    <text evidence="2">Belongs to the PilY1 family.</text>
</comment>
<evidence type="ECO:0000256" key="2">
    <source>
        <dbReference type="ARBA" id="ARBA00008387"/>
    </source>
</evidence>
<evidence type="ECO:0000313" key="10">
    <source>
        <dbReference type="EMBL" id="QIE90127.1"/>
    </source>
</evidence>
<dbReference type="SUPFAM" id="SSF50998">
    <property type="entry name" value="Quinoprotein alcohol dehydrogenase-like"/>
    <property type="match status" value="1"/>
</dbReference>
<feature type="chain" id="PRO_5026155195" description="PilY1 beta-propeller domain-containing protein" evidence="8">
    <location>
        <begin position="25"/>
        <end position="1126"/>
    </location>
</feature>
<evidence type="ECO:0000256" key="1">
    <source>
        <dbReference type="ARBA" id="ARBA00004561"/>
    </source>
</evidence>
<comment type="subcellular location">
    <subcellularLocation>
        <location evidence="1">Fimbrium</location>
    </subcellularLocation>
</comment>
<dbReference type="InterPro" id="IPR011047">
    <property type="entry name" value="Quinoprotein_ADH-like_sf"/>
</dbReference>
<dbReference type="EMBL" id="CP049140">
    <property type="protein sequence ID" value="QIE90127.1"/>
    <property type="molecule type" value="Genomic_DNA"/>
</dbReference>
<reference evidence="10 11" key="1">
    <citation type="submission" date="2020-02" db="EMBL/GenBank/DDBJ databases">
        <title>Integrative conjugative elements (ICEs) and plasmids drive adaptation of Pseudomonas nitroreducens strain HBP1 to wastewater environment.</title>
        <authorList>
            <person name="Sentchilo V."/>
            <person name="Carraro N."/>
            <person name="Bertelli C."/>
            <person name="van der Meer J.R."/>
        </authorList>
    </citation>
    <scope>NUCLEOTIDE SEQUENCE [LARGE SCALE GENOMIC DNA]</scope>
    <source>
        <strain evidence="10 11">HBP1</strain>
    </source>
</reference>
<evidence type="ECO:0000259" key="9">
    <source>
        <dbReference type="Pfam" id="PF05567"/>
    </source>
</evidence>
<feature type="signal peptide" evidence="8">
    <location>
        <begin position="1"/>
        <end position="24"/>
    </location>
</feature>
<evidence type="ECO:0000256" key="5">
    <source>
        <dbReference type="ARBA" id="ARBA00022837"/>
    </source>
</evidence>
<evidence type="ECO:0000256" key="4">
    <source>
        <dbReference type="ARBA" id="ARBA00022723"/>
    </source>
</evidence>
<keyword evidence="5" id="KW-0106">Calcium</keyword>
<keyword evidence="6" id="KW-0281">Fimbrium</keyword>
<dbReference type="Pfam" id="PF05567">
    <property type="entry name" value="T4P_PilY1"/>
    <property type="match status" value="1"/>
</dbReference>
<keyword evidence="4" id="KW-0479">Metal-binding</keyword>
<organism evidence="10 11">
    <name type="scientific">Pseudomonas nitroreducens</name>
    <dbReference type="NCBI Taxonomy" id="46680"/>
    <lineage>
        <taxon>Bacteria</taxon>
        <taxon>Pseudomonadati</taxon>
        <taxon>Pseudomonadota</taxon>
        <taxon>Gammaproteobacteria</taxon>
        <taxon>Pseudomonadales</taxon>
        <taxon>Pseudomonadaceae</taxon>
        <taxon>Pseudomonas</taxon>
    </lineage>
</organism>
<feature type="region of interest" description="Disordered" evidence="7">
    <location>
        <begin position="1088"/>
        <end position="1126"/>
    </location>
</feature>
<feature type="domain" description="PilY1 beta-propeller" evidence="9">
    <location>
        <begin position="657"/>
        <end position="995"/>
    </location>
</feature>
<dbReference type="InterPro" id="IPR015943">
    <property type="entry name" value="WD40/YVTN_repeat-like_dom_sf"/>
</dbReference>
<keyword evidence="8" id="KW-0732">Signal</keyword>
<keyword evidence="3" id="KW-1029">Fimbrium biogenesis</keyword>
<dbReference type="AlphaFoldDB" id="A0A6G6J4G4"/>
<dbReference type="KEGG" id="pnt:G5B91_29295"/>
<dbReference type="InterPro" id="IPR008707">
    <property type="entry name" value="B-propeller_PilY1"/>
</dbReference>
<evidence type="ECO:0000256" key="8">
    <source>
        <dbReference type="SAM" id="SignalP"/>
    </source>
</evidence>
<accession>A0A6G6J4G4</accession>
<dbReference type="Proteomes" id="UP000501063">
    <property type="component" value="Chromosome"/>
</dbReference>
<dbReference type="Gene3D" id="2.130.10.10">
    <property type="entry name" value="YVTN repeat-like/Quinoprotein amine dehydrogenase"/>
    <property type="match status" value="1"/>
</dbReference>
<dbReference type="RefSeq" id="WP_152619051.1">
    <property type="nucleotide sequence ID" value="NZ_CP049140.1"/>
</dbReference>
<proteinExistence type="inferred from homology"/>
<evidence type="ECO:0000256" key="7">
    <source>
        <dbReference type="SAM" id="MobiDB-lite"/>
    </source>
</evidence>
<dbReference type="GO" id="GO:0046872">
    <property type="term" value="F:metal ion binding"/>
    <property type="evidence" value="ECO:0007669"/>
    <property type="project" value="UniProtKB-KW"/>
</dbReference>
<gene>
    <name evidence="10" type="ORF">G5B91_29295</name>
</gene>
<evidence type="ECO:0000256" key="3">
    <source>
        <dbReference type="ARBA" id="ARBA00022558"/>
    </source>
</evidence>
<dbReference type="GO" id="GO:0009289">
    <property type="term" value="C:pilus"/>
    <property type="evidence" value="ECO:0007669"/>
    <property type="project" value="UniProtKB-SubCell"/>
</dbReference>
<name>A0A6G6J4G4_PSENT</name>
<evidence type="ECO:0000313" key="11">
    <source>
        <dbReference type="Proteomes" id="UP000501063"/>
    </source>
</evidence>
<protein>
    <recommendedName>
        <fullName evidence="9">PilY1 beta-propeller domain-containing protein</fullName>
    </recommendedName>
</protein>
<feature type="compositionally biased region" description="Basic and acidic residues" evidence="7">
    <location>
        <begin position="1102"/>
        <end position="1126"/>
    </location>
</feature>
<evidence type="ECO:0000256" key="6">
    <source>
        <dbReference type="ARBA" id="ARBA00023263"/>
    </source>
</evidence>